<dbReference type="Pfam" id="PF16507">
    <property type="entry name" value="HEAT_PSME4_mid"/>
    <property type="match status" value="2"/>
</dbReference>
<proteinExistence type="predicted"/>
<evidence type="ECO:0000313" key="2">
    <source>
        <dbReference type="EMBL" id="KAF3853760.1"/>
    </source>
</evidence>
<dbReference type="PANTHER" id="PTHR32170">
    <property type="entry name" value="PROTEASOME ACTIVATOR COMPLEX SUBUNIT 4"/>
    <property type="match status" value="1"/>
</dbReference>
<name>A0A7J5YWB4_DISMA</name>
<organism evidence="2 3">
    <name type="scientific">Dissostichus mawsoni</name>
    <name type="common">Antarctic cod</name>
    <dbReference type="NCBI Taxonomy" id="36200"/>
    <lineage>
        <taxon>Eukaryota</taxon>
        <taxon>Metazoa</taxon>
        <taxon>Chordata</taxon>
        <taxon>Craniata</taxon>
        <taxon>Vertebrata</taxon>
        <taxon>Euteleostomi</taxon>
        <taxon>Actinopterygii</taxon>
        <taxon>Neopterygii</taxon>
        <taxon>Teleostei</taxon>
        <taxon>Neoteleostei</taxon>
        <taxon>Acanthomorphata</taxon>
        <taxon>Eupercaria</taxon>
        <taxon>Perciformes</taxon>
        <taxon>Notothenioidei</taxon>
        <taxon>Nototheniidae</taxon>
        <taxon>Dissostichus</taxon>
    </lineage>
</organism>
<dbReference type="GO" id="GO:0010499">
    <property type="term" value="P:proteasomal ubiquitin-independent protein catabolic process"/>
    <property type="evidence" value="ECO:0007669"/>
    <property type="project" value="TreeGrafter"/>
</dbReference>
<dbReference type="GO" id="GO:1990111">
    <property type="term" value="C:spermatoproteasome complex"/>
    <property type="evidence" value="ECO:0007669"/>
    <property type="project" value="TreeGrafter"/>
</dbReference>
<feature type="domain" description="Proteasome activator Blm10 middle HEAT repeats region" evidence="1">
    <location>
        <begin position="675"/>
        <end position="797"/>
    </location>
</feature>
<dbReference type="GO" id="GO:0005634">
    <property type="term" value="C:nucleus"/>
    <property type="evidence" value="ECO:0007669"/>
    <property type="project" value="TreeGrafter"/>
</dbReference>
<dbReference type="Proteomes" id="UP000518266">
    <property type="component" value="Unassembled WGS sequence"/>
</dbReference>
<dbReference type="InterPro" id="IPR035309">
    <property type="entry name" value="PSME4"/>
</dbReference>
<dbReference type="GO" id="GO:0016504">
    <property type="term" value="F:peptidase activator activity"/>
    <property type="evidence" value="ECO:0007669"/>
    <property type="project" value="InterPro"/>
</dbReference>
<dbReference type="AlphaFoldDB" id="A0A7J5YWB4"/>
<gene>
    <name evidence="2" type="ORF">F7725_014448</name>
</gene>
<evidence type="ECO:0000259" key="1">
    <source>
        <dbReference type="Pfam" id="PF16507"/>
    </source>
</evidence>
<dbReference type="OrthoDB" id="17907at2759"/>
<evidence type="ECO:0000313" key="3">
    <source>
        <dbReference type="Proteomes" id="UP000518266"/>
    </source>
</evidence>
<dbReference type="GO" id="GO:0070628">
    <property type="term" value="F:proteasome binding"/>
    <property type="evidence" value="ECO:0007669"/>
    <property type="project" value="InterPro"/>
</dbReference>
<accession>A0A7J5YWB4</accession>
<dbReference type="GO" id="GO:0005829">
    <property type="term" value="C:cytosol"/>
    <property type="evidence" value="ECO:0007669"/>
    <property type="project" value="TreeGrafter"/>
</dbReference>
<dbReference type="EMBL" id="JAAKFY010000008">
    <property type="protein sequence ID" value="KAF3853760.1"/>
    <property type="molecule type" value="Genomic_DNA"/>
</dbReference>
<reference evidence="2 3" key="1">
    <citation type="submission" date="2020-03" db="EMBL/GenBank/DDBJ databases">
        <title>Dissostichus mawsoni Genome sequencing and assembly.</title>
        <authorList>
            <person name="Park H."/>
        </authorList>
    </citation>
    <scope>NUCLEOTIDE SEQUENCE [LARGE SCALE GENOMIC DNA]</scope>
    <source>
        <strain evidence="2">DM0001</strain>
        <tissue evidence="2">Muscle</tissue>
    </source>
</reference>
<feature type="domain" description="Proteasome activator Blm10 middle HEAT repeats region" evidence="1">
    <location>
        <begin position="423"/>
        <end position="668"/>
    </location>
</feature>
<comment type="caution">
    <text evidence="2">The sequence shown here is derived from an EMBL/GenBank/DDBJ whole genome shotgun (WGS) entry which is preliminary data.</text>
</comment>
<protein>
    <recommendedName>
        <fullName evidence="1">Proteasome activator Blm10 middle HEAT repeats region domain-containing protein</fullName>
    </recommendedName>
</protein>
<sequence length="822" mass="93252">MRSHFTGMQLRVWTDGPAQGGMMPLQDRPLCCPPRPQHAALYDRLELEATELLAEIKANLSRAVRLRELWPGVALWCRKLFSFLKLYGRRFSKEDHILFIKLLYELVTLPNLEPNMMLGYARLLIQLLKKKELLSRDDLQLPWRPLYALYERAVYSKNEHLGLVWFPNSVDHILKALIKSCRLYFPASCTKEMLDEWRPLLCVFDMVMQKAISNMELFLPTIMPQEEHSQGFQLWFDELINLWISVQNQPSWEGWLYLILGLCFWECSLCCCDCLSGVVLQHLVNLFARLTNDNIGYVDWTPYIPTVSLSRIVYNCIFTRILRSLNLPVGVSQMVAPQYLTNYYDIGHLVLWISALLGGPGNPAQKQLTCLLNSIASFYHPSNHGRWQARLMRLLQLSRRVLCVVCTGSVTLPLAGSCWSLIEFTRSLTGAALLAMFSKTGSADAAFALQNLALLTPELAIPPVLEKMYAAMETLTEPHTLTATLSCMIGMARSLVSPTNHYPEGRAHVLPLLMGSLPGVDPNDFSKCMITFQFIATFSTLVPLVDCSSAPSQHSDLTEIEKNLCFASAAFEDFILQFLDRCFGLIDSSTLEQTRDEMETDTQNQLESLVELGLSSTVNTILTQCSLELYKMALQKVFNFATSNVFETCVSGRMVADMCRAAAKVYEELQSEDELDKELLWNLQLLSEVTRVDGEQLLKYQGDLDRILCCAYTLACSLLEHTLRSLSLIYPTEYRSTSGGFDSDLPIRDWGKAGDVADLGVCWHVPNQEEENFVFQLLSRLLHPELQRIEAHVSGEQPMSRCVVHAHTNQRNLYPIINKKSD</sequence>
<dbReference type="InterPro" id="IPR032430">
    <property type="entry name" value="Blm10_mid"/>
</dbReference>
<keyword evidence="3" id="KW-1185">Reference proteome</keyword>
<dbReference type="PANTHER" id="PTHR32170:SF3">
    <property type="entry name" value="PROTEASOME ACTIVATOR COMPLEX SUBUNIT 4"/>
    <property type="match status" value="1"/>
</dbReference>